<keyword evidence="5" id="KW-1185">Reference proteome</keyword>
<dbReference type="SUPFAM" id="SSF54593">
    <property type="entry name" value="Glyoxalase/Bleomycin resistance protein/Dihydroxybiphenyl dioxygenase"/>
    <property type="match status" value="1"/>
</dbReference>
<reference evidence="3 5" key="2">
    <citation type="submission" date="2019-03" db="EMBL/GenBank/DDBJ databases">
        <title>Genomic Encyclopedia of Archaeal and Bacterial Type Strains, Phase II (KMG-II): from individual species to whole genera.</title>
        <authorList>
            <person name="Goeker M."/>
        </authorList>
    </citation>
    <scope>NUCLEOTIDE SEQUENCE [LARGE SCALE GENOMIC DNA]</scope>
    <source>
        <strain evidence="3 5">DSM 15594</strain>
    </source>
</reference>
<dbReference type="PROSITE" id="PS51819">
    <property type="entry name" value="VOC"/>
    <property type="match status" value="1"/>
</dbReference>
<dbReference type="PANTHER" id="PTHR21366:SF14">
    <property type="entry name" value="GLYOXALASE DOMAIN-CONTAINING PROTEIN 5"/>
    <property type="match status" value="1"/>
</dbReference>
<reference evidence="2 4" key="1">
    <citation type="submission" date="2017-08" db="EMBL/GenBank/DDBJ databases">
        <title>Draft Genome Sequence of the Marine Bacterium Oceanimonas baumannii ATCC 700832.</title>
        <authorList>
            <person name="Mcclelland W.D."/>
            <person name="Brennan M.A."/>
            <person name="Trachtenberg A.M."/>
            <person name="Maclea K.S."/>
        </authorList>
    </citation>
    <scope>NUCLEOTIDE SEQUENCE [LARGE SCALE GENOMIC DNA]</scope>
    <source>
        <strain evidence="2 4">ATCC 700832</strain>
    </source>
</reference>
<dbReference type="Pfam" id="PF00903">
    <property type="entry name" value="Glyoxalase"/>
    <property type="match status" value="1"/>
</dbReference>
<evidence type="ECO:0000313" key="2">
    <source>
        <dbReference type="EMBL" id="OYD22928.1"/>
    </source>
</evidence>
<dbReference type="Proteomes" id="UP000295058">
    <property type="component" value="Unassembled WGS sequence"/>
</dbReference>
<gene>
    <name evidence="2" type="ORF">B6S09_14440</name>
    <name evidence="3" type="ORF">LY04_03048</name>
</gene>
<dbReference type="Gene3D" id="3.10.180.10">
    <property type="entry name" value="2,3-Dihydroxybiphenyl 1,2-Dioxygenase, domain 1"/>
    <property type="match status" value="1"/>
</dbReference>
<dbReference type="RefSeq" id="WP_094279199.1">
    <property type="nucleotide sequence ID" value="NZ_NQJF01000012.1"/>
</dbReference>
<protein>
    <submittedName>
        <fullName evidence="3">Glyoxalase/bleomycin resistance protein/dioxygenase superfamily protein</fullName>
    </submittedName>
    <submittedName>
        <fullName evidence="2">VOC family virulence protein</fullName>
    </submittedName>
</protein>
<feature type="domain" description="VOC" evidence="1">
    <location>
        <begin position="6"/>
        <end position="131"/>
    </location>
</feature>
<evidence type="ECO:0000259" key="1">
    <source>
        <dbReference type="PROSITE" id="PS51819"/>
    </source>
</evidence>
<dbReference type="AlphaFoldDB" id="A0A235CE84"/>
<organism evidence="2 4">
    <name type="scientific">Oceanimonas baumannii</name>
    <dbReference type="NCBI Taxonomy" id="129578"/>
    <lineage>
        <taxon>Bacteria</taxon>
        <taxon>Pseudomonadati</taxon>
        <taxon>Pseudomonadota</taxon>
        <taxon>Gammaproteobacteria</taxon>
        <taxon>Aeromonadales</taxon>
        <taxon>Aeromonadaceae</taxon>
        <taxon>Oceanimonas</taxon>
    </lineage>
</organism>
<comment type="caution">
    <text evidence="2">The sequence shown here is derived from an EMBL/GenBank/DDBJ whole genome shotgun (WGS) entry which is preliminary data.</text>
</comment>
<dbReference type="EMBL" id="NQJF01000012">
    <property type="protein sequence ID" value="OYD22928.1"/>
    <property type="molecule type" value="Genomic_DNA"/>
</dbReference>
<name>A0A235CE84_9GAMM</name>
<proteinExistence type="predicted"/>
<dbReference type="InterPro" id="IPR037523">
    <property type="entry name" value="VOC_core"/>
</dbReference>
<dbReference type="InterPro" id="IPR029068">
    <property type="entry name" value="Glyas_Bleomycin-R_OHBP_Dase"/>
</dbReference>
<dbReference type="InterPro" id="IPR004360">
    <property type="entry name" value="Glyas_Fos-R_dOase_dom"/>
</dbReference>
<evidence type="ECO:0000313" key="3">
    <source>
        <dbReference type="EMBL" id="TDW56245.1"/>
    </source>
</evidence>
<evidence type="ECO:0000313" key="4">
    <source>
        <dbReference type="Proteomes" id="UP000243640"/>
    </source>
</evidence>
<dbReference type="Proteomes" id="UP000243640">
    <property type="component" value="Unassembled WGS sequence"/>
</dbReference>
<dbReference type="PANTHER" id="PTHR21366">
    <property type="entry name" value="GLYOXALASE FAMILY PROTEIN"/>
    <property type="match status" value="1"/>
</dbReference>
<evidence type="ECO:0000313" key="5">
    <source>
        <dbReference type="Proteomes" id="UP000295058"/>
    </source>
</evidence>
<dbReference type="OrthoDB" id="9812656at2"/>
<dbReference type="EMBL" id="SODO01000015">
    <property type="protein sequence ID" value="TDW56245.1"/>
    <property type="molecule type" value="Genomic_DNA"/>
</dbReference>
<dbReference type="InterPro" id="IPR050383">
    <property type="entry name" value="GlyoxalaseI/FosfomycinResist"/>
</dbReference>
<sequence length="136" mass="15062">MFRITGLDHLVLRVRNPQRMLNFYCKVLGCALEREKTDIGLYQLRAGDQLIDLVDIRGPLGGDGEAVDPCRANMDHFCLRIDPFDPDALLNYFSLSGVICEPPSVRYGAQGEGLSIYLFDPEGNQIELKGDIGSAS</sequence>
<accession>A0A235CE84</accession>